<dbReference type="InterPro" id="IPR015947">
    <property type="entry name" value="PUA-like_sf"/>
</dbReference>
<proteinExistence type="predicted"/>
<dbReference type="Gene3D" id="3.10.400.10">
    <property type="entry name" value="Sulfate adenylyltransferase"/>
    <property type="match status" value="1"/>
</dbReference>
<name>A0A1B7L782_9ENTR</name>
<dbReference type="EMBL" id="LYRP01000001">
    <property type="protein sequence ID" value="OAT78178.1"/>
    <property type="molecule type" value="Genomic_DNA"/>
</dbReference>
<reference evidence="3" key="1">
    <citation type="submission" date="2016-05" db="EMBL/GenBank/DDBJ databases">
        <authorList>
            <person name="Behera P."/>
            <person name="Vaishampayan P."/>
            <person name="Singh N."/>
            <person name="Raina V."/>
            <person name="Suar M."/>
            <person name="Pattnaik A."/>
            <person name="Rastogi G."/>
        </authorList>
    </citation>
    <scope>NUCLEOTIDE SEQUENCE [LARGE SCALE GENOMIC DNA]</scope>
    <source>
        <strain evidence="3">MP23</strain>
    </source>
</reference>
<evidence type="ECO:0000313" key="3">
    <source>
        <dbReference type="Proteomes" id="UP000078225"/>
    </source>
</evidence>
<evidence type="ECO:0000313" key="2">
    <source>
        <dbReference type="EMBL" id="OAT78178.1"/>
    </source>
</evidence>
<dbReference type="SMART" id="SM01022">
    <property type="entry name" value="ASCH"/>
    <property type="match status" value="1"/>
</dbReference>
<dbReference type="Pfam" id="PF04266">
    <property type="entry name" value="ASCH"/>
    <property type="match status" value="1"/>
</dbReference>
<feature type="domain" description="ASCH" evidence="1">
    <location>
        <begin position="15"/>
        <end position="130"/>
    </location>
</feature>
<dbReference type="PIRSF" id="PIRSF021320">
    <property type="entry name" value="DUF984"/>
    <property type="match status" value="1"/>
</dbReference>
<dbReference type="InterPro" id="IPR007374">
    <property type="entry name" value="ASCH_domain"/>
</dbReference>
<dbReference type="PANTHER" id="PTHR39203:SF1">
    <property type="entry name" value="CYTOPLASMIC PROTEIN"/>
    <property type="match status" value="1"/>
</dbReference>
<dbReference type="AlphaFoldDB" id="A0A1B7L782"/>
<sequence length="132" mass="14934">MMQNMTDKYPGARITSFGDTAELMDTLAGLVVSGEKTATCSSYSSWLSEPVHPGEYFIVVNSRQQPVCVIQTRVLRYLRFCDVSEELAALEGEDDKTLTSWRSGHEAFFTREGTFSPEMALMFEEFILVERL</sequence>
<evidence type="ECO:0000259" key="1">
    <source>
        <dbReference type="SMART" id="SM01022"/>
    </source>
</evidence>
<dbReference type="InterPro" id="IPR009326">
    <property type="entry name" value="DUF984"/>
</dbReference>
<dbReference type="CDD" id="cd06553">
    <property type="entry name" value="ASCH_Ef3133_like"/>
    <property type="match status" value="1"/>
</dbReference>
<organism evidence="2 3">
    <name type="scientific">Mangrovibacter phragmitis</name>
    <dbReference type="NCBI Taxonomy" id="1691903"/>
    <lineage>
        <taxon>Bacteria</taxon>
        <taxon>Pseudomonadati</taxon>
        <taxon>Pseudomonadota</taxon>
        <taxon>Gammaproteobacteria</taxon>
        <taxon>Enterobacterales</taxon>
        <taxon>Enterobacteriaceae</taxon>
        <taxon>Mangrovibacter</taxon>
    </lineage>
</organism>
<gene>
    <name evidence="2" type="ORF">A9B99_00075</name>
</gene>
<accession>A0A1B7L782</accession>
<comment type="caution">
    <text evidence="2">The sequence shown here is derived from an EMBL/GenBank/DDBJ whole genome shotgun (WGS) entry which is preliminary data.</text>
</comment>
<dbReference type="SUPFAM" id="SSF88697">
    <property type="entry name" value="PUA domain-like"/>
    <property type="match status" value="1"/>
</dbReference>
<keyword evidence="3" id="KW-1185">Reference proteome</keyword>
<dbReference type="Proteomes" id="UP000078225">
    <property type="component" value="Unassembled WGS sequence"/>
</dbReference>
<dbReference type="PANTHER" id="PTHR39203">
    <property type="entry name" value="CYTOPLASMIC PROTEIN-RELATED"/>
    <property type="match status" value="1"/>
</dbReference>
<protein>
    <submittedName>
        <fullName evidence="2">ASCH domain-containing protein</fullName>
    </submittedName>
</protein>
<dbReference type="RefSeq" id="WP_064593395.1">
    <property type="nucleotide sequence ID" value="NZ_CP134782.1"/>
</dbReference>
<dbReference type="STRING" id="1691903.A9B99_00075"/>